<evidence type="ECO:0000313" key="3">
    <source>
        <dbReference type="Proteomes" id="UP000321490"/>
    </source>
</evidence>
<evidence type="ECO:0000256" key="1">
    <source>
        <dbReference type="SAM" id="MobiDB-lite"/>
    </source>
</evidence>
<evidence type="ECO:0000313" key="2">
    <source>
        <dbReference type="EMBL" id="TWH73742.1"/>
    </source>
</evidence>
<proteinExistence type="predicted"/>
<gene>
    <name evidence="2" type="ORF">JD78_02266</name>
</gene>
<name>A0A562IS62_9ACTN</name>
<feature type="region of interest" description="Disordered" evidence="1">
    <location>
        <begin position="1"/>
        <end position="22"/>
    </location>
</feature>
<sequence length="63" mass="6716">MTSPPPPGAVARGGPLDGSVLGESAPAQFEVEMADGSRHRYVATDEWSESARVYDWRGRAGAR</sequence>
<dbReference type="Proteomes" id="UP000321490">
    <property type="component" value="Unassembled WGS sequence"/>
</dbReference>
<accession>A0A562IS62</accession>
<dbReference type="RefSeq" id="WP_153357677.1">
    <property type="nucleotide sequence ID" value="NZ_ML762481.1"/>
</dbReference>
<organism evidence="2 3">
    <name type="scientific">Modestobacter roseus</name>
    <dbReference type="NCBI Taxonomy" id="1181884"/>
    <lineage>
        <taxon>Bacteria</taxon>
        <taxon>Bacillati</taxon>
        <taxon>Actinomycetota</taxon>
        <taxon>Actinomycetes</taxon>
        <taxon>Geodermatophilales</taxon>
        <taxon>Geodermatophilaceae</taxon>
        <taxon>Modestobacter</taxon>
    </lineage>
</organism>
<protein>
    <submittedName>
        <fullName evidence="2">Uncharacterized protein</fullName>
    </submittedName>
</protein>
<comment type="caution">
    <text evidence="2">The sequence shown here is derived from an EMBL/GenBank/DDBJ whole genome shotgun (WGS) entry which is preliminary data.</text>
</comment>
<keyword evidence="3" id="KW-1185">Reference proteome</keyword>
<reference evidence="2 3" key="1">
    <citation type="submission" date="2019-07" db="EMBL/GenBank/DDBJ databases">
        <title>R&amp;d 2014.</title>
        <authorList>
            <person name="Klenk H.-P."/>
        </authorList>
    </citation>
    <scope>NUCLEOTIDE SEQUENCE [LARGE SCALE GENOMIC DNA]</scope>
    <source>
        <strain evidence="2 3">DSM 45764</strain>
    </source>
</reference>
<dbReference type="EMBL" id="VLKF01000001">
    <property type="protein sequence ID" value="TWH73742.1"/>
    <property type="molecule type" value="Genomic_DNA"/>
</dbReference>
<dbReference type="AlphaFoldDB" id="A0A562IS62"/>